<comment type="caution">
    <text evidence="1">The sequence shown here is derived from an EMBL/GenBank/DDBJ whole genome shotgun (WGS) entry which is preliminary data.</text>
</comment>
<name>A0A2R5FIZ7_NOSCO</name>
<dbReference type="EMBL" id="BDUD01000001">
    <property type="protein sequence ID" value="GBG18716.1"/>
    <property type="molecule type" value="Genomic_DNA"/>
</dbReference>
<evidence type="ECO:0000313" key="1">
    <source>
        <dbReference type="EMBL" id="GBG18716.1"/>
    </source>
</evidence>
<organism evidence="1 2">
    <name type="scientific">Nostoc commune NIES-4072</name>
    <dbReference type="NCBI Taxonomy" id="2005467"/>
    <lineage>
        <taxon>Bacteria</taxon>
        <taxon>Bacillati</taxon>
        <taxon>Cyanobacteriota</taxon>
        <taxon>Cyanophyceae</taxon>
        <taxon>Nostocales</taxon>
        <taxon>Nostocaceae</taxon>
        <taxon>Nostoc</taxon>
    </lineage>
</organism>
<evidence type="ECO:0000313" key="2">
    <source>
        <dbReference type="Proteomes" id="UP000245124"/>
    </source>
</evidence>
<protein>
    <submittedName>
        <fullName evidence="1">Uncharacterized protein</fullName>
    </submittedName>
</protein>
<gene>
    <name evidence="1" type="ORF">NIES4072_23810</name>
</gene>
<sequence length="88" mass="10285">MKRSLLIWDDYLDSRDEVFIARIIFPTASEMRSTDNRFPGLITIKAIRVTTKPSTAKRDFDTYTLFLLTDDKRNSTLRGNIKTYFSTL</sequence>
<proteinExistence type="predicted"/>
<accession>A0A2R5FIZ7</accession>
<dbReference type="Proteomes" id="UP000245124">
    <property type="component" value="Unassembled WGS sequence"/>
</dbReference>
<keyword evidence="2" id="KW-1185">Reference proteome</keyword>
<reference evidence="1 2" key="1">
    <citation type="submission" date="2017-06" db="EMBL/GenBank/DDBJ databases">
        <title>Genome sequencing of cyanobaciteial culture collection at National Institute for Environmental Studies (NIES).</title>
        <authorList>
            <person name="Hirose Y."/>
            <person name="Shimura Y."/>
            <person name="Fujisawa T."/>
            <person name="Nakamura Y."/>
            <person name="Kawachi M."/>
        </authorList>
    </citation>
    <scope>NUCLEOTIDE SEQUENCE [LARGE SCALE GENOMIC DNA]</scope>
    <source>
        <strain evidence="1 2">NIES-4072</strain>
    </source>
</reference>
<dbReference type="AlphaFoldDB" id="A0A2R5FIZ7"/>